<evidence type="ECO:0000256" key="5">
    <source>
        <dbReference type="ARBA" id="ARBA00022989"/>
    </source>
</evidence>
<evidence type="ECO:0000313" key="11">
    <source>
        <dbReference type="Proteomes" id="UP000320390"/>
    </source>
</evidence>
<dbReference type="OrthoDB" id="9813074at2"/>
<keyword evidence="11" id="KW-1185">Reference proteome</keyword>
<feature type="transmembrane region" description="Helical" evidence="7">
    <location>
        <begin position="140"/>
        <end position="157"/>
    </location>
</feature>
<keyword evidence="6 7" id="KW-0472">Membrane</keyword>
<protein>
    <submittedName>
        <fullName evidence="10">Rhomboid family protein</fullName>
    </submittedName>
</protein>
<dbReference type="InterPro" id="IPR046483">
    <property type="entry name" value="DUF6576"/>
</dbReference>
<reference evidence="10 11" key="1">
    <citation type="submission" date="2019-02" db="EMBL/GenBank/DDBJ databases">
        <title>Deep-cultivation of Planctomycetes and their phenomic and genomic characterization uncovers novel biology.</title>
        <authorList>
            <person name="Wiegand S."/>
            <person name="Jogler M."/>
            <person name="Boedeker C."/>
            <person name="Pinto D."/>
            <person name="Vollmers J."/>
            <person name="Rivas-Marin E."/>
            <person name="Kohn T."/>
            <person name="Peeters S.H."/>
            <person name="Heuer A."/>
            <person name="Rast P."/>
            <person name="Oberbeckmann S."/>
            <person name="Bunk B."/>
            <person name="Jeske O."/>
            <person name="Meyerdierks A."/>
            <person name="Storesund J.E."/>
            <person name="Kallscheuer N."/>
            <person name="Luecker S."/>
            <person name="Lage O.M."/>
            <person name="Pohl T."/>
            <person name="Merkel B.J."/>
            <person name="Hornburger P."/>
            <person name="Mueller R.-W."/>
            <person name="Bruemmer F."/>
            <person name="Labrenz M."/>
            <person name="Spormann A.M."/>
            <person name="Op den Camp H."/>
            <person name="Overmann J."/>
            <person name="Amann R."/>
            <person name="Jetten M.S.M."/>
            <person name="Mascher T."/>
            <person name="Medema M.H."/>
            <person name="Devos D.P."/>
            <person name="Kaster A.-K."/>
            <person name="Ovreas L."/>
            <person name="Rohde M."/>
            <person name="Galperin M.Y."/>
            <person name="Jogler C."/>
        </authorList>
    </citation>
    <scope>NUCLEOTIDE SEQUENCE [LARGE SCALE GENOMIC DNA]</scope>
    <source>
        <strain evidence="10 11">Poly30</strain>
    </source>
</reference>
<evidence type="ECO:0000256" key="6">
    <source>
        <dbReference type="ARBA" id="ARBA00023136"/>
    </source>
</evidence>
<dbReference type="Pfam" id="PF01694">
    <property type="entry name" value="Rhomboid"/>
    <property type="match status" value="1"/>
</dbReference>
<evidence type="ECO:0000313" key="10">
    <source>
        <dbReference type="EMBL" id="QDV07131.1"/>
    </source>
</evidence>
<dbReference type="RefSeq" id="WP_145197922.1">
    <property type="nucleotide sequence ID" value="NZ_CP036434.1"/>
</dbReference>
<keyword evidence="4" id="KW-0378">Hydrolase</keyword>
<dbReference type="GO" id="GO:0016020">
    <property type="term" value="C:membrane"/>
    <property type="evidence" value="ECO:0007669"/>
    <property type="project" value="UniProtKB-SubCell"/>
</dbReference>
<keyword evidence="3 7" id="KW-0812">Transmembrane</keyword>
<dbReference type="GO" id="GO:0004252">
    <property type="term" value="F:serine-type endopeptidase activity"/>
    <property type="evidence" value="ECO:0007669"/>
    <property type="project" value="InterPro"/>
</dbReference>
<dbReference type="SUPFAM" id="SSF144091">
    <property type="entry name" value="Rhomboid-like"/>
    <property type="match status" value="1"/>
</dbReference>
<dbReference type="InterPro" id="IPR022764">
    <property type="entry name" value="Peptidase_S54_rhomboid_dom"/>
</dbReference>
<gene>
    <name evidence="10" type="ORF">Poly30_26500</name>
</gene>
<accession>A0A518ESQ9</accession>
<dbReference type="EMBL" id="CP036434">
    <property type="protein sequence ID" value="QDV07131.1"/>
    <property type="molecule type" value="Genomic_DNA"/>
</dbReference>
<dbReference type="Proteomes" id="UP000320390">
    <property type="component" value="Chromosome"/>
</dbReference>
<feature type="transmembrane region" description="Helical" evidence="7">
    <location>
        <begin position="113"/>
        <end position="134"/>
    </location>
</feature>
<feature type="transmembrane region" description="Helical" evidence="7">
    <location>
        <begin position="28"/>
        <end position="50"/>
    </location>
</feature>
<evidence type="ECO:0000256" key="7">
    <source>
        <dbReference type="SAM" id="Phobius"/>
    </source>
</evidence>
<organism evidence="10 11">
    <name type="scientific">Saltatorellus ferox</name>
    <dbReference type="NCBI Taxonomy" id="2528018"/>
    <lineage>
        <taxon>Bacteria</taxon>
        <taxon>Pseudomonadati</taxon>
        <taxon>Planctomycetota</taxon>
        <taxon>Planctomycetia</taxon>
        <taxon>Planctomycetia incertae sedis</taxon>
        <taxon>Saltatorellus</taxon>
    </lineage>
</organism>
<comment type="subcellular location">
    <subcellularLocation>
        <location evidence="1">Membrane</location>
        <topology evidence="1">Multi-pass membrane protein</topology>
    </subcellularLocation>
</comment>
<evidence type="ECO:0000259" key="9">
    <source>
        <dbReference type="Pfam" id="PF20216"/>
    </source>
</evidence>
<evidence type="ECO:0000256" key="1">
    <source>
        <dbReference type="ARBA" id="ARBA00004141"/>
    </source>
</evidence>
<feature type="domain" description="DUF6576" evidence="9">
    <location>
        <begin position="239"/>
        <end position="275"/>
    </location>
</feature>
<comment type="similarity">
    <text evidence="2">Belongs to the peptidase S54 family.</text>
</comment>
<feature type="domain" description="Peptidase S54 rhomboid" evidence="8">
    <location>
        <begin position="71"/>
        <end position="215"/>
    </location>
</feature>
<sequence>MASYDDGYGSQPRMQLALPPLTEWVKKLMIANAGIFLALFLLGFFSLGAQNAVIDFLGINPGMWRSFIPAIWQPVTYAFLHDTQGLGHLLYNMLGLFFFGTMLESMIGGRRFIFFYLTAAVVGALLQLGFMLAIGRDTATIGASGAVMGLIVAAATLQPHAQVLFIFIPLKLWVMASILVAIDVFPLLLELQRGLPPGRIAHMVHIGGAAYGFLAVKRRWIWKDPIAVIERRRAVADTERRISDDARIDQLLAKISREGLGSLSRSEKTFLNKRSARKK</sequence>
<name>A0A518ESQ9_9BACT</name>
<feature type="transmembrane region" description="Helical" evidence="7">
    <location>
        <begin position="86"/>
        <end position="106"/>
    </location>
</feature>
<dbReference type="PANTHER" id="PTHR43731:SF14">
    <property type="entry name" value="PRESENILIN-ASSOCIATED RHOMBOID-LIKE PROTEIN, MITOCHONDRIAL"/>
    <property type="match status" value="1"/>
</dbReference>
<dbReference type="InterPro" id="IPR035952">
    <property type="entry name" value="Rhomboid-like_sf"/>
</dbReference>
<dbReference type="PANTHER" id="PTHR43731">
    <property type="entry name" value="RHOMBOID PROTEASE"/>
    <property type="match status" value="1"/>
</dbReference>
<evidence type="ECO:0000256" key="2">
    <source>
        <dbReference type="ARBA" id="ARBA00009045"/>
    </source>
</evidence>
<dbReference type="InterPro" id="IPR050925">
    <property type="entry name" value="Rhomboid_protease_S54"/>
</dbReference>
<evidence type="ECO:0000256" key="3">
    <source>
        <dbReference type="ARBA" id="ARBA00022692"/>
    </source>
</evidence>
<proteinExistence type="inferred from homology"/>
<evidence type="ECO:0000259" key="8">
    <source>
        <dbReference type="Pfam" id="PF01694"/>
    </source>
</evidence>
<dbReference type="Gene3D" id="1.20.1540.10">
    <property type="entry name" value="Rhomboid-like"/>
    <property type="match status" value="1"/>
</dbReference>
<dbReference type="AlphaFoldDB" id="A0A518ESQ9"/>
<keyword evidence="5 7" id="KW-1133">Transmembrane helix</keyword>
<feature type="transmembrane region" description="Helical" evidence="7">
    <location>
        <begin position="200"/>
        <end position="216"/>
    </location>
</feature>
<dbReference type="Pfam" id="PF20216">
    <property type="entry name" value="DUF6576"/>
    <property type="match status" value="1"/>
</dbReference>
<feature type="transmembrane region" description="Helical" evidence="7">
    <location>
        <begin position="164"/>
        <end position="188"/>
    </location>
</feature>
<evidence type="ECO:0000256" key="4">
    <source>
        <dbReference type="ARBA" id="ARBA00022801"/>
    </source>
</evidence>